<protein>
    <submittedName>
        <fullName evidence="1">Uncharacterized protein</fullName>
    </submittedName>
</protein>
<accession>A0AA51BL06</accession>
<gene>
    <name evidence="1" type="ORF">QTO32_00555</name>
</gene>
<dbReference type="EMBL" id="CP128385">
    <property type="protein sequence ID" value="WMI30402.1"/>
    <property type="molecule type" value="Genomic_DNA"/>
</dbReference>
<proteinExistence type="predicted"/>
<name>A0AA51BL06_9BACT</name>
<reference evidence="1" key="2">
    <citation type="submission" date="2023-06" db="EMBL/GenBank/DDBJ databases">
        <authorList>
            <person name="Williams T.J."/>
            <person name="Allen M.A."/>
            <person name="Ivanova N."/>
            <person name="Huntemann M."/>
            <person name="Haque S."/>
            <person name="Hancock A.M."/>
            <person name="Brazendale S."/>
            <person name="Cavicchioli R."/>
        </authorList>
    </citation>
    <scope>NUCLEOTIDE SEQUENCE</scope>
    <source>
        <strain evidence="1">MAG_Ga0307966_1000010</strain>
    </source>
</reference>
<dbReference type="AlphaFoldDB" id="A0AA51BL06"/>
<sequence length="150" mass="17851">MKSPLPININNILSNCFWIDKFQHSFEKAVSKSNFKINLLINFSIKKLVVYKLYRRLTLKVGVKNLKLIDYRVLLCRVEVLINKYRLEVKNRFFLWRRRLLHIVEGRVLKILNLISFKLKTAFLLNYSVISYSTTVSNIDKLIANFLNKK</sequence>
<organism evidence="1">
    <name type="scientific">Candidatus Organicella extenuata</name>
    <dbReference type="NCBI Taxonomy" id="2841811"/>
    <lineage>
        <taxon>Bacteria</taxon>
        <taxon>Pseudomonadati</taxon>
        <taxon>Verrucomicrobiota</taxon>
        <taxon>Candidatus Organicella</taxon>
    </lineage>
</organism>
<reference evidence="1" key="1">
    <citation type="journal article" date="2021" name="Front. Microbiol.">
        <title>Genome Analysis of a Verrucomicrobial Endosymbiont With a Tiny Genome Discovered in an Antarctic Lake.</title>
        <authorList>
            <person name="Williams T.J."/>
            <person name="Allen M.A."/>
            <person name="Ivanova N."/>
            <person name="Huntemann M."/>
            <person name="Haque S."/>
            <person name="Hancock A.M."/>
            <person name="Brazendale S."/>
            <person name="Cavicchioli R."/>
        </authorList>
    </citation>
    <scope>NUCLEOTIDE SEQUENCE</scope>
    <source>
        <strain evidence="1">MAG_Ga0307966_1000010</strain>
    </source>
</reference>
<evidence type="ECO:0000313" key="1">
    <source>
        <dbReference type="EMBL" id="WMI30402.1"/>
    </source>
</evidence>
<dbReference type="Proteomes" id="UP001238843">
    <property type="component" value="Chromosome"/>
</dbReference>